<dbReference type="InterPro" id="IPR000157">
    <property type="entry name" value="TIR_dom"/>
</dbReference>
<feature type="signal peptide" evidence="12">
    <location>
        <begin position="1"/>
        <end position="31"/>
    </location>
</feature>
<dbReference type="PROSITE" id="PS51450">
    <property type="entry name" value="LRR"/>
    <property type="match status" value="1"/>
</dbReference>
<evidence type="ECO:0000256" key="4">
    <source>
        <dbReference type="ARBA" id="ARBA00022692"/>
    </source>
</evidence>
<evidence type="ECO:0000259" key="13">
    <source>
        <dbReference type="PROSITE" id="PS50104"/>
    </source>
</evidence>
<dbReference type="SMART" id="SM00364">
    <property type="entry name" value="LRR_BAC"/>
    <property type="match status" value="3"/>
</dbReference>
<dbReference type="Gene3D" id="3.40.50.10140">
    <property type="entry name" value="Toll/interleukin-1 receptor homology (TIR) domain"/>
    <property type="match status" value="1"/>
</dbReference>
<evidence type="ECO:0000256" key="9">
    <source>
        <dbReference type="ARBA" id="ARBA00023170"/>
    </source>
</evidence>
<dbReference type="InterPro" id="IPR003591">
    <property type="entry name" value="Leu-rich_rpt_typical-subtyp"/>
</dbReference>
<organism evidence="14">
    <name type="scientific">Sinohyriopsis cumingii</name>
    <name type="common">Triangle sail mussel</name>
    <name type="synonym">Hyriopsis cumingii</name>
    <dbReference type="NCBI Taxonomy" id="165450"/>
    <lineage>
        <taxon>Eukaryota</taxon>
        <taxon>Metazoa</taxon>
        <taxon>Spiralia</taxon>
        <taxon>Lophotrochozoa</taxon>
        <taxon>Mollusca</taxon>
        <taxon>Bivalvia</taxon>
        <taxon>Autobranchia</taxon>
        <taxon>Heteroconchia</taxon>
        <taxon>Palaeoheterodonta</taxon>
        <taxon>Unionida</taxon>
        <taxon>Unionoidea</taxon>
        <taxon>Unionidae</taxon>
        <taxon>Gonideinae</taxon>
        <taxon>Sinohyriopsis</taxon>
    </lineage>
</organism>
<dbReference type="InterPro" id="IPR035897">
    <property type="entry name" value="Toll_tir_struct_dom_sf"/>
</dbReference>
<evidence type="ECO:0000256" key="5">
    <source>
        <dbReference type="ARBA" id="ARBA00022729"/>
    </source>
</evidence>
<dbReference type="EMBL" id="MK054272">
    <property type="protein sequence ID" value="QCR63937.1"/>
    <property type="molecule type" value="mRNA"/>
</dbReference>
<keyword evidence="9" id="KW-0675">Receptor</keyword>
<keyword evidence="4 11" id="KW-0812">Transmembrane</keyword>
<proteinExistence type="evidence at transcript level"/>
<evidence type="ECO:0000256" key="2">
    <source>
        <dbReference type="ARBA" id="ARBA00009634"/>
    </source>
</evidence>
<dbReference type="PROSITE" id="PS50104">
    <property type="entry name" value="TIR"/>
    <property type="match status" value="1"/>
</dbReference>
<evidence type="ECO:0000256" key="3">
    <source>
        <dbReference type="ARBA" id="ARBA00022614"/>
    </source>
</evidence>
<evidence type="ECO:0000313" key="14">
    <source>
        <dbReference type="EMBL" id="QCR63937.1"/>
    </source>
</evidence>
<evidence type="ECO:0000256" key="8">
    <source>
        <dbReference type="ARBA" id="ARBA00023136"/>
    </source>
</evidence>
<dbReference type="SMART" id="SM00255">
    <property type="entry name" value="TIR"/>
    <property type="match status" value="1"/>
</dbReference>
<keyword evidence="8 11" id="KW-0472">Membrane</keyword>
<keyword evidence="5 12" id="KW-0732">Signal</keyword>
<keyword evidence="6" id="KW-0677">Repeat</keyword>
<evidence type="ECO:0000256" key="11">
    <source>
        <dbReference type="SAM" id="Phobius"/>
    </source>
</evidence>
<dbReference type="SMART" id="SM00082">
    <property type="entry name" value="LRRCT"/>
    <property type="match status" value="1"/>
</dbReference>
<dbReference type="GO" id="GO:0038023">
    <property type="term" value="F:signaling receptor activity"/>
    <property type="evidence" value="ECO:0007669"/>
    <property type="project" value="TreeGrafter"/>
</dbReference>
<keyword evidence="7 11" id="KW-1133">Transmembrane helix</keyword>
<evidence type="ECO:0000256" key="10">
    <source>
        <dbReference type="ARBA" id="ARBA00023180"/>
    </source>
</evidence>
<dbReference type="PANTHER" id="PTHR24365">
    <property type="entry name" value="TOLL-LIKE RECEPTOR"/>
    <property type="match status" value="1"/>
</dbReference>
<feature type="domain" description="TIR" evidence="13">
    <location>
        <begin position="560"/>
        <end position="699"/>
    </location>
</feature>
<dbReference type="SUPFAM" id="SSF52200">
    <property type="entry name" value="Toll/Interleukin receptor TIR domain"/>
    <property type="match status" value="1"/>
</dbReference>
<protein>
    <submittedName>
        <fullName evidence="14">Toll7</fullName>
    </submittedName>
</protein>
<dbReference type="Pfam" id="PF13855">
    <property type="entry name" value="LRR_8"/>
    <property type="match status" value="3"/>
</dbReference>
<dbReference type="Pfam" id="PF01582">
    <property type="entry name" value="TIR"/>
    <property type="match status" value="1"/>
</dbReference>
<feature type="transmembrane region" description="Helical" evidence="11">
    <location>
        <begin position="510"/>
        <end position="533"/>
    </location>
</feature>
<dbReference type="InterPro" id="IPR000483">
    <property type="entry name" value="Cys-rich_flank_reg_C"/>
</dbReference>
<reference evidence="14" key="1">
    <citation type="journal article" date="2019" name="Front. Physiol.">
        <title>Molecular Characterization of Two Toll Receptors in Hyriopsis cumingii and Their Potential Roles in Antibacterial Response.</title>
        <authorList>
            <person name="Huang Y."/>
            <person name="Zhang G."/>
            <person name="Ren Q."/>
        </authorList>
    </citation>
    <scope>NUCLEOTIDE SEQUENCE</scope>
</reference>
<keyword evidence="3" id="KW-0433">Leucine-rich repeat</keyword>
<keyword evidence="10" id="KW-0325">Glycoprotein</keyword>
<evidence type="ECO:0000256" key="6">
    <source>
        <dbReference type="ARBA" id="ARBA00022737"/>
    </source>
</evidence>
<comment type="similarity">
    <text evidence="2">Belongs to the Toll-like receptor family.</text>
</comment>
<dbReference type="Gene3D" id="3.80.10.10">
    <property type="entry name" value="Ribonuclease Inhibitor"/>
    <property type="match status" value="3"/>
</dbReference>
<accession>A0A5B7QC93</accession>
<dbReference type="AlphaFoldDB" id="A0A5B7QC93"/>
<evidence type="ECO:0000256" key="1">
    <source>
        <dbReference type="ARBA" id="ARBA00004479"/>
    </source>
</evidence>
<dbReference type="InterPro" id="IPR001611">
    <property type="entry name" value="Leu-rich_rpt"/>
</dbReference>
<evidence type="ECO:0000256" key="7">
    <source>
        <dbReference type="ARBA" id="ARBA00022989"/>
    </source>
</evidence>
<name>A0A5B7QC93_SINCU</name>
<dbReference type="PANTHER" id="PTHR24365:SF530">
    <property type="entry name" value="MSTPROX-RELATED"/>
    <property type="match status" value="1"/>
</dbReference>
<sequence>MTVPCYNFEAGLTHSVCILIFVSAILTFSEADVPCPDPICKCKNRTATCNGNISYIPPLPSLIRFLIFDNNYLPSISRNTFSNITNLKLGKIQLSMCEIQTITSDAFYNFNLTLTELNLSGNTRISKEHLSSSFRLVRIHRLYLNQINMGYHIYLNFFEGMEKSPLREIQLRANNFQNITDTALKILTHLKQLDLSNNRIVFAELFGLAHLQTLKLSFNRLSEVPDFCANGTSKFPQIRSLYLDNNAIEALFKASLSCLTYLRWLHLEKNRLVSLNDNVFSQLGRLDDLFLNEMKLKNISSFAFNNSNLKTLSLSKCEIKFTSDNFDYANLFRWSPNLQRLQLDWNNMHKTNASSLVSMLSPLNKLRDLNLESSKLKTLPAEVFKPLVSLRHLDLTLNSISEWPITLFSNVSKLSKLLMAGNKIQVIKEGYLPSSLMEHLTTLDLSENPFDCSCENLWFRKWMDNILRQKPHIFSKYPDHYRCATPSRLQGTLLMDYNPTDEDCRPWGRVLMDIIITSGAVCLVFACVAVVYIQRWNIRYLLHNISMRRKKYTVLTDADFQYDLYVAYSDKDASWVRNELWRELGQERGLKLYIRDKSEDPGVAKCDSIINNMYESRKVLLVISSNFMSCPWCLYQLQVAQGRAVHTGPNWMIPVTLGDLPIRHVTKSIRVLLTQENVISWSEEENGKRLFWSTILRSIETSVNLNDVIEGN</sequence>
<dbReference type="InterPro" id="IPR026906">
    <property type="entry name" value="LRR_5"/>
</dbReference>
<dbReference type="SUPFAM" id="SSF52058">
    <property type="entry name" value="L domain-like"/>
    <property type="match status" value="2"/>
</dbReference>
<evidence type="ECO:0000256" key="12">
    <source>
        <dbReference type="SAM" id="SignalP"/>
    </source>
</evidence>
<dbReference type="SMART" id="SM00369">
    <property type="entry name" value="LRR_TYP"/>
    <property type="match status" value="9"/>
</dbReference>
<dbReference type="GO" id="GO:0007165">
    <property type="term" value="P:signal transduction"/>
    <property type="evidence" value="ECO:0007669"/>
    <property type="project" value="InterPro"/>
</dbReference>
<comment type="subcellular location">
    <subcellularLocation>
        <location evidence="1">Membrane</location>
        <topology evidence="1">Single-pass type I membrane protein</topology>
    </subcellularLocation>
</comment>
<feature type="chain" id="PRO_5022987006" evidence="12">
    <location>
        <begin position="32"/>
        <end position="712"/>
    </location>
</feature>
<dbReference type="GO" id="GO:0005886">
    <property type="term" value="C:plasma membrane"/>
    <property type="evidence" value="ECO:0007669"/>
    <property type="project" value="TreeGrafter"/>
</dbReference>
<dbReference type="Pfam" id="PF13306">
    <property type="entry name" value="LRR_5"/>
    <property type="match status" value="1"/>
</dbReference>
<dbReference type="InterPro" id="IPR032675">
    <property type="entry name" value="LRR_dom_sf"/>
</dbReference>